<gene>
    <name evidence="3" type="ORF">DFR35_1305</name>
</gene>
<organism evidence="3 4">
    <name type="scientific">Sulfurisoma sediminicola</name>
    <dbReference type="NCBI Taxonomy" id="1381557"/>
    <lineage>
        <taxon>Bacteria</taxon>
        <taxon>Pseudomonadati</taxon>
        <taxon>Pseudomonadota</taxon>
        <taxon>Betaproteobacteria</taxon>
        <taxon>Nitrosomonadales</taxon>
        <taxon>Sterolibacteriaceae</taxon>
        <taxon>Sulfurisoma</taxon>
    </lineage>
</organism>
<dbReference type="InterPro" id="IPR029044">
    <property type="entry name" value="Nucleotide-diphossugar_trans"/>
</dbReference>
<evidence type="ECO:0000313" key="3">
    <source>
        <dbReference type="EMBL" id="RLJ64664.1"/>
    </source>
</evidence>
<keyword evidence="1" id="KW-0460">Magnesium</keyword>
<dbReference type="CDD" id="cd04182">
    <property type="entry name" value="GT_2_like_f"/>
    <property type="match status" value="1"/>
</dbReference>
<evidence type="ECO:0000313" key="4">
    <source>
        <dbReference type="Proteomes" id="UP000268908"/>
    </source>
</evidence>
<evidence type="ECO:0000259" key="2">
    <source>
        <dbReference type="Pfam" id="PF12804"/>
    </source>
</evidence>
<accession>A0A497XD56</accession>
<keyword evidence="3" id="KW-0808">Transferase</keyword>
<dbReference type="InterPro" id="IPR025877">
    <property type="entry name" value="MobA-like_NTP_Trfase"/>
</dbReference>
<keyword evidence="4" id="KW-1185">Reference proteome</keyword>
<dbReference type="PANTHER" id="PTHR43777:SF1">
    <property type="entry name" value="MOLYBDENUM COFACTOR CYTIDYLYLTRANSFERASE"/>
    <property type="match status" value="1"/>
</dbReference>
<dbReference type="Proteomes" id="UP000268908">
    <property type="component" value="Unassembled WGS sequence"/>
</dbReference>
<dbReference type="SUPFAM" id="SSF53448">
    <property type="entry name" value="Nucleotide-diphospho-sugar transferases"/>
    <property type="match status" value="1"/>
</dbReference>
<feature type="domain" description="MobA-like NTP transferase" evidence="2">
    <location>
        <begin position="9"/>
        <end position="167"/>
    </location>
</feature>
<dbReference type="AlphaFoldDB" id="A0A497XD56"/>
<reference evidence="3 4" key="1">
    <citation type="submission" date="2018-10" db="EMBL/GenBank/DDBJ databases">
        <title>Genomic Encyclopedia of Type Strains, Phase IV (KMG-IV): sequencing the most valuable type-strain genomes for metagenomic binning, comparative biology and taxonomic classification.</title>
        <authorList>
            <person name="Goeker M."/>
        </authorList>
    </citation>
    <scope>NUCLEOTIDE SEQUENCE [LARGE SCALE GENOMIC DNA]</scope>
    <source>
        <strain evidence="3 4">DSM 26916</strain>
    </source>
</reference>
<dbReference type="GO" id="GO:0016779">
    <property type="term" value="F:nucleotidyltransferase activity"/>
    <property type="evidence" value="ECO:0007669"/>
    <property type="project" value="UniProtKB-KW"/>
</dbReference>
<proteinExistence type="predicted"/>
<dbReference type="Gene3D" id="3.90.550.10">
    <property type="entry name" value="Spore Coat Polysaccharide Biosynthesis Protein SpsA, Chain A"/>
    <property type="match status" value="1"/>
</dbReference>
<comment type="caution">
    <text evidence="3">The sequence shown here is derived from an EMBL/GenBank/DDBJ whole genome shotgun (WGS) entry which is preliminary data.</text>
</comment>
<dbReference type="Pfam" id="PF12804">
    <property type="entry name" value="NTP_transf_3"/>
    <property type="match status" value="1"/>
</dbReference>
<dbReference type="PANTHER" id="PTHR43777">
    <property type="entry name" value="MOLYBDENUM COFACTOR CYTIDYLYLTRANSFERASE"/>
    <property type="match status" value="1"/>
</dbReference>
<keyword evidence="3" id="KW-0548">Nucleotidyltransferase</keyword>
<name>A0A497XD56_9PROT</name>
<protein>
    <submittedName>
        <fullName evidence="3">Molybdenum cofactor cytidylyltransferase</fullName>
    </submittedName>
</protein>
<sequence>MRRVTAPVGILLAAGRGTRFGGHKLLHPLPDGTPLGVASARALCAALDRVVAVVRADDAELAAALRAAGCETVVCSRAEEGMGASLACGVDATSDAAGWVIALADMPFIQPATIAAVTAALAQGASIAAPVLDGGRRGHPVGFAASWCEALRALSGDRGARELLHGHRDELRLVPTVDPGCVADVDSPGDLAGACARSSP</sequence>
<dbReference type="EMBL" id="RCCI01000005">
    <property type="protein sequence ID" value="RLJ64664.1"/>
    <property type="molecule type" value="Genomic_DNA"/>
</dbReference>
<evidence type="ECO:0000256" key="1">
    <source>
        <dbReference type="ARBA" id="ARBA00022842"/>
    </source>
</evidence>